<gene>
    <name evidence="5" type="ORF">E5347_06515</name>
</gene>
<dbReference type="EMBL" id="SRYR01000001">
    <property type="protein sequence ID" value="TGY44461.1"/>
    <property type="molecule type" value="Genomic_DNA"/>
</dbReference>
<dbReference type="RefSeq" id="WP_136005653.1">
    <property type="nucleotide sequence ID" value="NZ_SRYR01000001.1"/>
</dbReference>
<feature type="domain" description="Nudix hydrolase" evidence="4">
    <location>
        <begin position="17"/>
        <end position="149"/>
    </location>
</feature>
<dbReference type="InterPro" id="IPR015797">
    <property type="entry name" value="NUDIX_hydrolase-like_dom_sf"/>
</dbReference>
<dbReference type="PANTHER" id="PTHR43046">
    <property type="entry name" value="GDP-MANNOSE MANNOSYL HYDROLASE"/>
    <property type="match status" value="1"/>
</dbReference>
<dbReference type="InterPro" id="IPR020084">
    <property type="entry name" value="NUDIX_hydrolase_CS"/>
</dbReference>
<name>A0A4S2DTT4_9CLOT</name>
<dbReference type="PROSITE" id="PS51462">
    <property type="entry name" value="NUDIX"/>
    <property type="match status" value="1"/>
</dbReference>
<comment type="caution">
    <text evidence="5">The sequence shown here is derived from an EMBL/GenBank/DDBJ whole genome shotgun (WGS) entry which is preliminary data.</text>
</comment>
<keyword evidence="2 3" id="KW-0378">Hydrolase</keyword>
<evidence type="ECO:0000313" key="6">
    <source>
        <dbReference type="Proteomes" id="UP000306888"/>
    </source>
</evidence>
<dbReference type="OrthoDB" id="9787476at2"/>
<sequence length="154" mass="17524">MSNYIMDLRSIVGNRPLLQVGASVIVEDYKGRILLQKRSDNHCWGYSGGSVELDEKVEDTAKRELYEETGLTANSLELFGIFSGKDTHYVYPNGDEVSNVDIVYICKDYSGKLKMQEDEVEQLKFFAIEEIPKEISPPLKIALNKWVDGKIKKQ</sequence>
<dbReference type="PRINTS" id="PR00502">
    <property type="entry name" value="NUDIXFAMILY"/>
</dbReference>
<evidence type="ECO:0000256" key="2">
    <source>
        <dbReference type="ARBA" id="ARBA00022801"/>
    </source>
</evidence>
<reference evidence="5 6" key="1">
    <citation type="submission" date="2019-04" db="EMBL/GenBank/DDBJ databases">
        <title>Microbes associate with the intestines of laboratory mice.</title>
        <authorList>
            <person name="Navarre W."/>
            <person name="Wong E."/>
            <person name="Huang K."/>
            <person name="Tropini C."/>
            <person name="Ng K."/>
            <person name="Yu B."/>
        </authorList>
    </citation>
    <scope>NUCLEOTIDE SEQUENCE [LARGE SCALE GENOMIC DNA]</scope>
    <source>
        <strain evidence="5 6">NM50_B9-20</strain>
    </source>
</reference>
<evidence type="ECO:0000259" key="4">
    <source>
        <dbReference type="PROSITE" id="PS51462"/>
    </source>
</evidence>
<dbReference type="CDD" id="cd04677">
    <property type="entry name" value="NUDIX_Hydrolase"/>
    <property type="match status" value="1"/>
</dbReference>
<dbReference type="InterPro" id="IPR020476">
    <property type="entry name" value="Nudix_hydrolase"/>
</dbReference>
<dbReference type="InterPro" id="IPR000086">
    <property type="entry name" value="NUDIX_hydrolase_dom"/>
</dbReference>
<organism evidence="5 6">
    <name type="scientific">Clostridium sartagoforme</name>
    <dbReference type="NCBI Taxonomy" id="84031"/>
    <lineage>
        <taxon>Bacteria</taxon>
        <taxon>Bacillati</taxon>
        <taxon>Bacillota</taxon>
        <taxon>Clostridia</taxon>
        <taxon>Eubacteriales</taxon>
        <taxon>Clostridiaceae</taxon>
        <taxon>Clostridium</taxon>
    </lineage>
</organism>
<comment type="similarity">
    <text evidence="3">Belongs to the Nudix hydrolase family.</text>
</comment>
<dbReference type="Proteomes" id="UP000306888">
    <property type="component" value="Unassembled WGS sequence"/>
</dbReference>
<evidence type="ECO:0000256" key="1">
    <source>
        <dbReference type="ARBA" id="ARBA00001946"/>
    </source>
</evidence>
<dbReference type="Pfam" id="PF00293">
    <property type="entry name" value="NUDIX"/>
    <property type="match status" value="1"/>
</dbReference>
<dbReference type="Gene3D" id="3.90.79.10">
    <property type="entry name" value="Nucleoside Triphosphate Pyrophosphohydrolase"/>
    <property type="match status" value="1"/>
</dbReference>
<keyword evidence="6" id="KW-1185">Reference proteome</keyword>
<dbReference type="PANTHER" id="PTHR43046:SF2">
    <property type="entry name" value="8-OXO-DGTP DIPHOSPHATASE-RELATED"/>
    <property type="match status" value="1"/>
</dbReference>
<protein>
    <submittedName>
        <fullName evidence="5">NUDIX domain-containing protein</fullName>
    </submittedName>
</protein>
<dbReference type="SUPFAM" id="SSF55811">
    <property type="entry name" value="Nudix"/>
    <property type="match status" value="1"/>
</dbReference>
<comment type="cofactor">
    <cofactor evidence="1">
        <name>Mg(2+)</name>
        <dbReference type="ChEBI" id="CHEBI:18420"/>
    </cofactor>
</comment>
<evidence type="ECO:0000256" key="3">
    <source>
        <dbReference type="RuleBase" id="RU003476"/>
    </source>
</evidence>
<proteinExistence type="inferred from homology"/>
<dbReference type="GO" id="GO:0016787">
    <property type="term" value="F:hydrolase activity"/>
    <property type="evidence" value="ECO:0007669"/>
    <property type="project" value="UniProtKB-KW"/>
</dbReference>
<accession>A0A4S2DTT4</accession>
<dbReference type="PROSITE" id="PS00893">
    <property type="entry name" value="NUDIX_BOX"/>
    <property type="match status" value="1"/>
</dbReference>
<dbReference type="AlphaFoldDB" id="A0A4S2DTT4"/>
<evidence type="ECO:0000313" key="5">
    <source>
        <dbReference type="EMBL" id="TGY44461.1"/>
    </source>
</evidence>